<sequence length="308" mass="32046">MWQKYLFVILAGVIGAANAFWWPKTTTESPNAQMLQQIPLTYFRTYTYQPLAGGPFSVPFFGFGAAQTPLLSSNSHYDPYAVTSYAAARRHDVAAKTGVTPPASSSTSTTSSTTSTTTPAPTTTTTTTTTTPAPTTTTSSTTTPAPPQAPEGASYSAGAGAGAGAGSGSSLLRYGEYPTYTRRVSNLYNARPQYPYPDYFNYQGQGGLAEPGVGVGGTRIQFVPCMCPVSVPSLSSSAAPAAVGSASTSNPAARHIDSHEMQADGELDADAEMEADPEAGDDEEDMEDDEGVTKALPDPQETTSNSPA</sequence>
<dbReference type="AlphaFoldDB" id="A0A3B0JWW0"/>
<feature type="compositionally biased region" description="Low complexity" evidence="1">
    <location>
        <begin position="100"/>
        <end position="143"/>
    </location>
</feature>
<keyword evidence="4" id="KW-1185">Reference proteome</keyword>
<dbReference type="EMBL" id="OUUW01000003">
    <property type="protein sequence ID" value="SPP78229.1"/>
    <property type="molecule type" value="Genomic_DNA"/>
</dbReference>
<organism evidence="3 4">
    <name type="scientific">Drosophila guanche</name>
    <name type="common">Fruit fly</name>
    <dbReference type="NCBI Taxonomy" id="7266"/>
    <lineage>
        <taxon>Eukaryota</taxon>
        <taxon>Metazoa</taxon>
        <taxon>Ecdysozoa</taxon>
        <taxon>Arthropoda</taxon>
        <taxon>Hexapoda</taxon>
        <taxon>Insecta</taxon>
        <taxon>Pterygota</taxon>
        <taxon>Neoptera</taxon>
        <taxon>Endopterygota</taxon>
        <taxon>Diptera</taxon>
        <taxon>Brachycera</taxon>
        <taxon>Muscomorpha</taxon>
        <taxon>Ephydroidea</taxon>
        <taxon>Drosophilidae</taxon>
        <taxon>Drosophila</taxon>
        <taxon>Sophophora</taxon>
    </lineage>
</organism>
<evidence type="ECO:0000256" key="2">
    <source>
        <dbReference type="SAM" id="SignalP"/>
    </source>
</evidence>
<dbReference type="OMA" id="NAEYPTY"/>
<name>A0A3B0JWW0_DROGU</name>
<keyword evidence="2" id="KW-0732">Signal</keyword>
<evidence type="ECO:0000313" key="3">
    <source>
        <dbReference type="EMBL" id="SPP78229.1"/>
    </source>
</evidence>
<feature type="region of interest" description="Disordered" evidence="1">
    <location>
        <begin position="241"/>
        <end position="308"/>
    </location>
</feature>
<protein>
    <submittedName>
        <fullName evidence="3">Uncharacterized protein</fullName>
    </submittedName>
</protein>
<proteinExistence type="predicted"/>
<gene>
    <name evidence="3" type="ORF">DGUA_6G010847</name>
</gene>
<feature type="signal peptide" evidence="2">
    <location>
        <begin position="1"/>
        <end position="19"/>
    </location>
</feature>
<accession>A0A3B0JWW0</accession>
<dbReference type="Proteomes" id="UP000268350">
    <property type="component" value="Unassembled WGS sequence"/>
</dbReference>
<feature type="compositionally biased region" description="Acidic residues" evidence="1">
    <location>
        <begin position="263"/>
        <end position="290"/>
    </location>
</feature>
<feature type="chain" id="PRO_5017433558" evidence="2">
    <location>
        <begin position="20"/>
        <end position="308"/>
    </location>
</feature>
<reference evidence="4" key="1">
    <citation type="submission" date="2018-01" db="EMBL/GenBank/DDBJ databases">
        <authorList>
            <person name="Alioto T."/>
            <person name="Alioto T."/>
        </authorList>
    </citation>
    <scope>NUCLEOTIDE SEQUENCE [LARGE SCALE GENOMIC DNA]</scope>
</reference>
<evidence type="ECO:0000313" key="4">
    <source>
        <dbReference type="Proteomes" id="UP000268350"/>
    </source>
</evidence>
<evidence type="ECO:0000256" key="1">
    <source>
        <dbReference type="SAM" id="MobiDB-lite"/>
    </source>
</evidence>
<feature type="region of interest" description="Disordered" evidence="1">
    <location>
        <begin position="93"/>
        <end position="170"/>
    </location>
</feature>
<dbReference type="OrthoDB" id="7869404at2759"/>